<accession>A0A1Y1IM88</accession>
<dbReference type="EMBL" id="DF237851">
    <property type="protein sequence ID" value="GAQ92005.1"/>
    <property type="molecule type" value="Genomic_DNA"/>
</dbReference>
<reference evidence="1 2" key="1">
    <citation type="journal article" date="2014" name="Nat. Commun.">
        <title>Klebsormidium flaccidum genome reveals primary factors for plant terrestrial adaptation.</title>
        <authorList>
            <person name="Hori K."/>
            <person name="Maruyama F."/>
            <person name="Fujisawa T."/>
            <person name="Togashi T."/>
            <person name="Yamamoto N."/>
            <person name="Seo M."/>
            <person name="Sato S."/>
            <person name="Yamada T."/>
            <person name="Mori H."/>
            <person name="Tajima N."/>
            <person name="Moriyama T."/>
            <person name="Ikeuchi M."/>
            <person name="Watanabe M."/>
            <person name="Wada H."/>
            <person name="Kobayashi K."/>
            <person name="Saito M."/>
            <person name="Masuda T."/>
            <person name="Sasaki-Sekimoto Y."/>
            <person name="Mashiguchi K."/>
            <person name="Awai K."/>
            <person name="Shimojima M."/>
            <person name="Masuda S."/>
            <person name="Iwai M."/>
            <person name="Nobusawa T."/>
            <person name="Narise T."/>
            <person name="Kondo S."/>
            <person name="Saito H."/>
            <person name="Sato R."/>
            <person name="Murakawa M."/>
            <person name="Ihara Y."/>
            <person name="Oshima-Yamada Y."/>
            <person name="Ohtaka K."/>
            <person name="Satoh M."/>
            <person name="Sonobe K."/>
            <person name="Ishii M."/>
            <person name="Ohtani R."/>
            <person name="Kanamori-Sato M."/>
            <person name="Honoki R."/>
            <person name="Miyazaki D."/>
            <person name="Mochizuki H."/>
            <person name="Umetsu J."/>
            <person name="Higashi K."/>
            <person name="Shibata D."/>
            <person name="Kamiya Y."/>
            <person name="Sato N."/>
            <person name="Nakamura Y."/>
            <person name="Tabata S."/>
            <person name="Ida S."/>
            <person name="Kurokawa K."/>
            <person name="Ohta H."/>
        </authorList>
    </citation>
    <scope>NUCLEOTIDE SEQUENCE [LARGE SCALE GENOMIC DNA]</scope>
    <source>
        <strain evidence="1 2">NIES-2285</strain>
    </source>
</reference>
<dbReference type="AlphaFoldDB" id="A0A1Y1IM88"/>
<protein>
    <submittedName>
        <fullName evidence="1">Uncharacterized protein</fullName>
    </submittedName>
</protein>
<evidence type="ECO:0000313" key="2">
    <source>
        <dbReference type="Proteomes" id="UP000054558"/>
    </source>
</evidence>
<name>A0A1Y1IM88_KLENI</name>
<sequence length="226" mass="26062">MKQRSNHAAVAKYRDTLKGKWATFRARHMAKYRDLSLKAVPAPPEPEAPPYMWPPISWLLADAQFTPNEVKARFASGNIQLSHSTWSLRFHPDKVQERSPHHLEDFGRHYIHELRKLGRESAGPSSLNAVQALYATELFAPLNDRFKQGLNAQKAGGMLWKAWLNVEVALVTDYVVYLLRVAEFEERVLQRASTTELLNAARGAWVERQLEVQFLKSKAYRRYHEP</sequence>
<organism evidence="1 2">
    <name type="scientific">Klebsormidium nitens</name>
    <name type="common">Green alga</name>
    <name type="synonym">Ulothrix nitens</name>
    <dbReference type="NCBI Taxonomy" id="105231"/>
    <lineage>
        <taxon>Eukaryota</taxon>
        <taxon>Viridiplantae</taxon>
        <taxon>Streptophyta</taxon>
        <taxon>Klebsormidiophyceae</taxon>
        <taxon>Klebsormidiales</taxon>
        <taxon>Klebsormidiaceae</taxon>
        <taxon>Klebsormidium</taxon>
    </lineage>
</organism>
<keyword evidence="2" id="KW-1185">Reference proteome</keyword>
<dbReference type="Proteomes" id="UP000054558">
    <property type="component" value="Unassembled WGS sequence"/>
</dbReference>
<evidence type="ECO:0000313" key="1">
    <source>
        <dbReference type="EMBL" id="GAQ92005.1"/>
    </source>
</evidence>
<gene>
    <name evidence="1" type="ORF">KFL_009020060</name>
</gene>
<proteinExistence type="predicted"/>